<accession>A0A9N8EY73</accession>
<name>A0A9N8EY73_9STRA</name>
<feature type="region of interest" description="Disordered" evidence="1">
    <location>
        <begin position="1"/>
        <end position="109"/>
    </location>
</feature>
<gene>
    <name evidence="2" type="ORF">SEMRO_2089_G313930.1</name>
</gene>
<feature type="compositionally biased region" description="Basic and acidic residues" evidence="1">
    <location>
        <begin position="64"/>
        <end position="79"/>
    </location>
</feature>
<keyword evidence="3" id="KW-1185">Reference proteome</keyword>
<evidence type="ECO:0000256" key="1">
    <source>
        <dbReference type="SAM" id="MobiDB-lite"/>
    </source>
</evidence>
<comment type="caution">
    <text evidence="2">The sequence shown here is derived from an EMBL/GenBank/DDBJ whole genome shotgun (WGS) entry which is preliminary data.</text>
</comment>
<dbReference type="Proteomes" id="UP001153069">
    <property type="component" value="Unassembled WGS sequence"/>
</dbReference>
<dbReference type="EMBL" id="CAICTM010002087">
    <property type="protein sequence ID" value="CAB9527839.1"/>
    <property type="molecule type" value="Genomic_DNA"/>
</dbReference>
<proteinExistence type="predicted"/>
<dbReference type="AlphaFoldDB" id="A0A9N8EY73"/>
<sequence>MASKDTKNASMGTCEPTESETNHSNHDQTDAFPIAKMNHHSFAAKENSTPKEKQQTFGPSPTNTKEKTMENSAAAKDKAASNQKSQPNDAEARDNPTERTHRYVTGEYC</sequence>
<reference evidence="2" key="1">
    <citation type="submission" date="2020-06" db="EMBL/GenBank/DDBJ databases">
        <authorList>
            <consortium name="Plant Systems Biology data submission"/>
        </authorList>
    </citation>
    <scope>NUCLEOTIDE SEQUENCE</scope>
    <source>
        <strain evidence="2">D6</strain>
    </source>
</reference>
<protein>
    <submittedName>
        <fullName evidence="2">Uncharacterized protein</fullName>
    </submittedName>
</protein>
<evidence type="ECO:0000313" key="2">
    <source>
        <dbReference type="EMBL" id="CAB9527839.1"/>
    </source>
</evidence>
<feature type="compositionally biased region" description="Basic and acidic residues" evidence="1">
    <location>
        <begin position="90"/>
        <end position="101"/>
    </location>
</feature>
<organism evidence="2 3">
    <name type="scientific">Seminavis robusta</name>
    <dbReference type="NCBI Taxonomy" id="568900"/>
    <lineage>
        <taxon>Eukaryota</taxon>
        <taxon>Sar</taxon>
        <taxon>Stramenopiles</taxon>
        <taxon>Ochrophyta</taxon>
        <taxon>Bacillariophyta</taxon>
        <taxon>Bacillariophyceae</taxon>
        <taxon>Bacillariophycidae</taxon>
        <taxon>Naviculales</taxon>
        <taxon>Naviculaceae</taxon>
        <taxon>Seminavis</taxon>
    </lineage>
</organism>
<feature type="compositionally biased region" description="Basic and acidic residues" evidence="1">
    <location>
        <begin position="20"/>
        <end position="29"/>
    </location>
</feature>
<evidence type="ECO:0000313" key="3">
    <source>
        <dbReference type="Proteomes" id="UP001153069"/>
    </source>
</evidence>